<feature type="region of interest" description="Disordered" evidence="1">
    <location>
        <begin position="1"/>
        <end position="83"/>
    </location>
</feature>
<feature type="non-terminal residue" evidence="2">
    <location>
        <position position="83"/>
    </location>
</feature>
<feature type="compositionally biased region" description="Polar residues" evidence="1">
    <location>
        <begin position="41"/>
        <end position="67"/>
    </location>
</feature>
<feature type="compositionally biased region" description="Basic and acidic residues" evidence="1">
    <location>
        <begin position="69"/>
        <end position="83"/>
    </location>
</feature>
<evidence type="ECO:0000256" key="1">
    <source>
        <dbReference type="SAM" id="MobiDB-lite"/>
    </source>
</evidence>
<reference evidence="2 3" key="1">
    <citation type="journal article" date="2012" name="Genome Biol.">
        <title>Genome and low-iron response of an oceanic diatom adapted to chronic iron limitation.</title>
        <authorList>
            <person name="Lommer M."/>
            <person name="Specht M."/>
            <person name="Roy A.S."/>
            <person name="Kraemer L."/>
            <person name="Andreson R."/>
            <person name="Gutowska M.A."/>
            <person name="Wolf J."/>
            <person name="Bergner S.V."/>
            <person name="Schilhabel M.B."/>
            <person name="Klostermeier U.C."/>
            <person name="Beiko R.G."/>
            <person name="Rosenstiel P."/>
            <person name="Hippler M."/>
            <person name="Laroche J."/>
        </authorList>
    </citation>
    <scope>NUCLEOTIDE SEQUENCE [LARGE SCALE GENOMIC DNA]</scope>
    <source>
        <strain evidence="2 3">CCMP1005</strain>
    </source>
</reference>
<dbReference type="EMBL" id="AGNL01039725">
    <property type="protein sequence ID" value="EJK52486.1"/>
    <property type="molecule type" value="Genomic_DNA"/>
</dbReference>
<gene>
    <name evidence="2" type="ORF">THAOC_28227</name>
</gene>
<organism evidence="2 3">
    <name type="scientific">Thalassiosira oceanica</name>
    <name type="common">Marine diatom</name>
    <dbReference type="NCBI Taxonomy" id="159749"/>
    <lineage>
        <taxon>Eukaryota</taxon>
        <taxon>Sar</taxon>
        <taxon>Stramenopiles</taxon>
        <taxon>Ochrophyta</taxon>
        <taxon>Bacillariophyta</taxon>
        <taxon>Coscinodiscophyceae</taxon>
        <taxon>Thalassiosirophycidae</taxon>
        <taxon>Thalassiosirales</taxon>
        <taxon>Thalassiosiraceae</taxon>
        <taxon>Thalassiosira</taxon>
    </lineage>
</organism>
<comment type="caution">
    <text evidence="2">The sequence shown here is derived from an EMBL/GenBank/DDBJ whole genome shotgun (WGS) entry which is preliminary data.</text>
</comment>
<accession>K0RUC5</accession>
<keyword evidence="3" id="KW-1185">Reference proteome</keyword>
<proteinExistence type="predicted"/>
<feature type="compositionally biased region" description="Basic and acidic residues" evidence="1">
    <location>
        <begin position="28"/>
        <end position="39"/>
    </location>
</feature>
<dbReference type="Proteomes" id="UP000266841">
    <property type="component" value="Unassembled WGS sequence"/>
</dbReference>
<protein>
    <submittedName>
        <fullName evidence="2">Uncharacterized protein</fullName>
    </submittedName>
</protein>
<evidence type="ECO:0000313" key="3">
    <source>
        <dbReference type="Proteomes" id="UP000266841"/>
    </source>
</evidence>
<feature type="compositionally biased region" description="Polar residues" evidence="1">
    <location>
        <begin position="1"/>
        <end position="13"/>
    </location>
</feature>
<evidence type="ECO:0000313" key="2">
    <source>
        <dbReference type="EMBL" id="EJK52486.1"/>
    </source>
</evidence>
<dbReference type="AlphaFoldDB" id="K0RUC5"/>
<sequence>MAGTSLKKSSTTACAGKGTNEHNNGGGDMRHKFTDRVDDLMSSSASPMQHRGQPQSAPMSTDGSSESVTEEKRPKKKNCCDWK</sequence>
<name>K0RUC5_THAOC</name>